<dbReference type="Proteomes" id="UP000011083">
    <property type="component" value="Unassembled WGS sequence"/>
</dbReference>
<dbReference type="AlphaFoldDB" id="L8H2H4"/>
<accession>L8H2H4</accession>
<feature type="compositionally biased region" description="Low complexity" evidence="1">
    <location>
        <begin position="60"/>
        <end position="77"/>
    </location>
</feature>
<evidence type="ECO:0000256" key="2">
    <source>
        <dbReference type="SAM" id="Phobius"/>
    </source>
</evidence>
<feature type="region of interest" description="Disordered" evidence="1">
    <location>
        <begin position="35"/>
        <end position="79"/>
    </location>
</feature>
<keyword evidence="2" id="KW-0472">Membrane</keyword>
<dbReference type="VEuPathDB" id="AmoebaDB:ACA1_266920"/>
<evidence type="ECO:0000313" key="4">
    <source>
        <dbReference type="Proteomes" id="UP000011083"/>
    </source>
</evidence>
<organism evidence="3 4">
    <name type="scientific">Acanthamoeba castellanii (strain ATCC 30010 / Neff)</name>
    <dbReference type="NCBI Taxonomy" id="1257118"/>
    <lineage>
        <taxon>Eukaryota</taxon>
        <taxon>Amoebozoa</taxon>
        <taxon>Discosea</taxon>
        <taxon>Longamoebia</taxon>
        <taxon>Centramoebida</taxon>
        <taxon>Acanthamoebidae</taxon>
        <taxon>Acanthamoeba</taxon>
    </lineage>
</organism>
<feature type="transmembrane region" description="Helical" evidence="2">
    <location>
        <begin position="114"/>
        <end position="137"/>
    </location>
</feature>
<keyword evidence="2" id="KW-0812">Transmembrane</keyword>
<keyword evidence="4" id="KW-1185">Reference proteome</keyword>
<keyword evidence="2" id="KW-1133">Transmembrane helix</keyword>
<dbReference type="GeneID" id="14920215"/>
<protein>
    <submittedName>
        <fullName evidence="3">Uncharacterized protein</fullName>
    </submittedName>
</protein>
<reference evidence="3 4" key="1">
    <citation type="journal article" date="2013" name="Genome Biol.">
        <title>Genome of Acanthamoeba castellanii highlights extensive lateral gene transfer and early evolution of tyrosine kinase signaling.</title>
        <authorList>
            <person name="Clarke M."/>
            <person name="Lohan A.J."/>
            <person name="Liu B."/>
            <person name="Lagkouvardos I."/>
            <person name="Roy S."/>
            <person name="Zafar N."/>
            <person name="Bertelli C."/>
            <person name="Schilde C."/>
            <person name="Kianianmomeni A."/>
            <person name="Burglin T.R."/>
            <person name="Frech C."/>
            <person name="Turcotte B."/>
            <person name="Kopec K.O."/>
            <person name="Synnott J.M."/>
            <person name="Choo C."/>
            <person name="Paponov I."/>
            <person name="Finkler A."/>
            <person name="Soon Heng Tan C."/>
            <person name="Hutchins A.P."/>
            <person name="Weinmeier T."/>
            <person name="Rattei T."/>
            <person name="Chu J.S."/>
            <person name="Gimenez G."/>
            <person name="Irimia M."/>
            <person name="Rigden D.J."/>
            <person name="Fitzpatrick D.A."/>
            <person name="Lorenzo-Morales J."/>
            <person name="Bateman A."/>
            <person name="Chiu C.H."/>
            <person name="Tang P."/>
            <person name="Hegemann P."/>
            <person name="Fromm H."/>
            <person name="Raoult D."/>
            <person name="Greub G."/>
            <person name="Miranda-Saavedra D."/>
            <person name="Chen N."/>
            <person name="Nash P."/>
            <person name="Ginger M.L."/>
            <person name="Horn M."/>
            <person name="Schaap P."/>
            <person name="Caler L."/>
            <person name="Loftus B."/>
        </authorList>
    </citation>
    <scope>NUCLEOTIDE SEQUENCE [LARGE SCALE GENOMIC DNA]</scope>
    <source>
        <strain evidence="3 4">Neff</strain>
    </source>
</reference>
<feature type="compositionally biased region" description="Low complexity" evidence="1">
    <location>
        <begin position="38"/>
        <end position="51"/>
    </location>
</feature>
<evidence type="ECO:0000256" key="1">
    <source>
        <dbReference type="SAM" id="MobiDB-lite"/>
    </source>
</evidence>
<dbReference type="RefSeq" id="XP_004341521.1">
    <property type="nucleotide sequence ID" value="XM_004341473.1"/>
</dbReference>
<dbReference type="KEGG" id="acan:ACA1_266920"/>
<feature type="transmembrane region" description="Helical" evidence="2">
    <location>
        <begin position="12"/>
        <end position="29"/>
    </location>
</feature>
<name>L8H2H4_ACACF</name>
<sequence length="150" mass="16340">MEFLQGKELAGVGRLCLCMVWVCLFAQLLPPWTPAPPTTSSSSSPPAHQPSNNWPLMQYSATSSPSSAHEPSAAAEDPPTRAYAREHWVLAEVGRTYKNAVYMSREAEARDENAFITATLALGSHYLLIGLSLWLLLAPEKERSALADGL</sequence>
<proteinExistence type="predicted"/>
<evidence type="ECO:0000313" key="3">
    <source>
        <dbReference type="EMBL" id="ELR19435.1"/>
    </source>
</evidence>
<dbReference type="EMBL" id="KB007933">
    <property type="protein sequence ID" value="ELR19435.1"/>
    <property type="molecule type" value="Genomic_DNA"/>
</dbReference>
<gene>
    <name evidence="3" type="ORF">ACA1_266920</name>
</gene>